<dbReference type="InterPro" id="IPR027417">
    <property type="entry name" value="P-loop_NTPase"/>
</dbReference>
<evidence type="ECO:0000313" key="1">
    <source>
        <dbReference type="EMBL" id="GAC21977.1"/>
    </source>
</evidence>
<proteinExistence type="predicted"/>
<accession>K6YUY4</accession>
<dbReference type="InterPro" id="IPR027600">
    <property type="entry name" value="HprK-rel_A"/>
</dbReference>
<protein>
    <recommendedName>
        <fullName evidence="3">HPr kinase</fullName>
    </recommendedName>
</protein>
<evidence type="ECO:0008006" key="3">
    <source>
        <dbReference type="Google" id="ProtNLM"/>
    </source>
</evidence>
<dbReference type="eggNOG" id="COG5265">
    <property type="taxonomic scope" value="Bacteria"/>
</dbReference>
<dbReference type="STRING" id="493475.GARC_5042"/>
<gene>
    <name evidence="1" type="ORF">GARC_5042</name>
</gene>
<dbReference type="SUPFAM" id="SSF53795">
    <property type="entry name" value="PEP carboxykinase-like"/>
    <property type="match status" value="1"/>
</dbReference>
<dbReference type="EMBL" id="BAEO01000066">
    <property type="protein sequence ID" value="GAC21977.1"/>
    <property type="molecule type" value="Genomic_DNA"/>
</dbReference>
<dbReference type="OrthoDB" id="4544211at2"/>
<sequence>MIVNTGLYNFSLDSFPSKLSPIISNVYADAAEQDRPIDFAISLRKDSLVRRFLKPQITFYSDIHAPFKPLPLSQAYALLEWGMNWCIAAHDFSRLIVHAAVLVKNNQAIIFPASPGSGKSTLTAYLSLNGWTLYSDEMAIIDLDNQQVSPLYRPVCLKNDSISIIKALHPEAQMTPVCKDTQKGDVSHLKGIDWQNYSKLEPVDVVGMVFPKYKKEMDLTIYTCNQLQAFEAMSKHAFNYTVLGQEAFNVVGKLIQKASLFEVEYNSLPELAEFLAEDVIR</sequence>
<name>K6YUY4_9ALTE</name>
<comment type="caution">
    <text evidence="1">The sequence shown here is derived from an EMBL/GenBank/DDBJ whole genome shotgun (WGS) entry which is preliminary data.</text>
</comment>
<keyword evidence="2" id="KW-1185">Reference proteome</keyword>
<dbReference type="Proteomes" id="UP000006327">
    <property type="component" value="Unassembled WGS sequence"/>
</dbReference>
<dbReference type="AlphaFoldDB" id="K6YUY4"/>
<dbReference type="Gene3D" id="3.40.50.300">
    <property type="entry name" value="P-loop containing nucleotide triphosphate hydrolases"/>
    <property type="match status" value="1"/>
</dbReference>
<reference evidence="1 2" key="1">
    <citation type="journal article" date="2017" name="Antonie Van Leeuwenhoek">
        <title>Rhizobium rhizosphaerae sp. nov., a novel species isolated from rice rhizosphere.</title>
        <authorList>
            <person name="Zhao J.J."/>
            <person name="Zhang J."/>
            <person name="Zhang R.J."/>
            <person name="Zhang C.W."/>
            <person name="Yin H.Q."/>
            <person name="Zhang X.X."/>
        </authorList>
    </citation>
    <scope>NUCLEOTIDE SEQUENCE [LARGE SCALE GENOMIC DNA]</scope>
    <source>
        <strain evidence="1 2">BSs20135</strain>
    </source>
</reference>
<organism evidence="1 2">
    <name type="scientific">Paraglaciecola arctica BSs20135</name>
    <dbReference type="NCBI Taxonomy" id="493475"/>
    <lineage>
        <taxon>Bacteria</taxon>
        <taxon>Pseudomonadati</taxon>
        <taxon>Pseudomonadota</taxon>
        <taxon>Gammaproteobacteria</taxon>
        <taxon>Alteromonadales</taxon>
        <taxon>Alteromonadaceae</taxon>
        <taxon>Paraglaciecola</taxon>
    </lineage>
</organism>
<dbReference type="NCBIfam" id="TIGR04352">
    <property type="entry name" value="HprK_rel_A"/>
    <property type="match status" value="1"/>
</dbReference>
<evidence type="ECO:0000313" key="2">
    <source>
        <dbReference type="Proteomes" id="UP000006327"/>
    </source>
</evidence>
<dbReference type="RefSeq" id="WP_007625508.1">
    <property type="nucleotide sequence ID" value="NZ_BAEO01000066.1"/>
</dbReference>